<dbReference type="Proteomes" id="UP001603857">
    <property type="component" value="Unassembled WGS sequence"/>
</dbReference>
<evidence type="ECO:0000313" key="3">
    <source>
        <dbReference type="Proteomes" id="UP001603857"/>
    </source>
</evidence>
<feature type="region of interest" description="Disordered" evidence="1">
    <location>
        <begin position="1"/>
        <end position="27"/>
    </location>
</feature>
<keyword evidence="3" id="KW-1185">Reference proteome</keyword>
<reference evidence="2 3" key="1">
    <citation type="submission" date="2024-08" db="EMBL/GenBank/DDBJ databases">
        <title>Insights into the chromosomal genome structure of Flemingia macrophylla.</title>
        <authorList>
            <person name="Ding Y."/>
            <person name="Zhao Y."/>
            <person name="Bi W."/>
            <person name="Wu M."/>
            <person name="Zhao G."/>
            <person name="Gong Y."/>
            <person name="Li W."/>
            <person name="Zhang P."/>
        </authorList>
    </citation>
    <scope>NUCLEOTIDE SEQUENCE [LARGE SCALE GENOMIC DNA]</scope>
    <source>
        <strain evidence="2">DYQJB</strain>
        <tissue evidence="2">Leaf</tissue>
    </source>
</reference>
<feature type="compositionally biased region" description="Basic residues" evidence="1">
    <location>
        <begin position="1"/>
        <end position="19"/>
    </location>
</feature>
<dbReference type="Gene3D" id="3.30.530.20">
    <property type="match status" value="1"/>
</dbReference>
<dbReference type="EMBL" id="JBGMDY010000004">
    <property type="protein sequence ID" value="KAL2338388.1"/>
    <property type="molecule type" value="Genomic_DNA"/>
</dbReference>
<gene>
    <name evidence="2" type="ORF">Fmac_012834</name>
</gene>
<evidence type="ECO:0000256" key="1">
    <source>
        <dbReference type="SAM" id="MobiDB-lite"/>
    </source>
</evidence>
<protein>
    <submittedName>
        <fullName evidence="2">Uncharacterized protein</fullName>
    </submittedName>
</protein>
<proteinExistence type="predicted"/>
<evidence type="ECO:0000313" key="2">
    <source>
        <dbReference type="EMBL" id="KAL2338388.1"/>
    </source>
</evidence>
<comment type="caution">
    <text evidence="2">The sequence shown here is derived from an EMBL/GenBank/DDBJ whole genome shotgun (WGS) entry which is preliminary data.</text>
</comment>
<dbReference type="AlphaFoldDB" id="A0ABD1MS97"/>
<name>A0ABD1MS97_9FABA</name>
<organism evidence="2 3">
    <name type="scientific">Flemingia macrophylla</name>
    <dbReference type="NCBI Taxonomy" id="520843"/>
    <lineage>
        <taxon>Eukaryota</taxon>
        <taxon>Viridiplantae</taxon>
        <taxon>Streptophyta</taxon>
        <taxon>Embryophyta</taxon>
        <taxon>Tracheophyta</taxon>
        <taxon>Spermatophyta</taxon>
        <taxon>Magnoliopsida</taxon>
        <taxon>eudicotyledons</taxon>
        <taxon>Gunneridae</taxon>
        <taxon>Pentapetalae</taxon>
        <taxon>rosids</taxon>
        <taxon>fabids</taxon>
        <taxon>Fabales</taxon>
        <taxon>Fabaceae</taxon>
        <taxon>Papilionoideae</taxon>
        <taxon>50 kb inversion clade</taxon>
        <taxon>NPAAA clade</taxon>
        <taxon>indigoferoid/millettioid clade</taxon>
        <taxon>Phaseoleae</taxon>
        <taxon>Flemingia</taxon>
    </lineage>
</organism>
<sequence length="100" mass="11242">MRTRHHQHREARATRRRPPHFGLGGEGRPGMMVVESLLVDVSEGSIKDDTYYFMQGFISFNLISLVTADCSYGLESSIFRDDHGEPGLICIITITVDSQN</sequence>
<dbReference type="InterPro" id="IPR023393">
    <property type="entry name" value="START-like_dom_sf"/>
</dbReference>
<accession>A0ABD1MS97</accession>